<dbReference type="Pfam" id="PF18329">
    <property type="entry name" value="SGBP_B_XBD"/>
    <property type="match status" value="1"/>
</dbReference>
<organism evidence="3 4">
    <name type="scientific">Chitinophaga barathri</name>
    <dbReference type="NCBI Taxonomy" id="1647451"/>
    <lineage>
        <taxon>Bacteria</taxon>
        <taxon>Pseudomonadati</taxon>
        <taxon>Bacteroidota</taxon>
        <taxon>Chitinophagia</taxon>
        <taxon>Chitinophagales</taxon>
        <taxon>Chitinophagaceae</taxon>
        <taxon>Chitinophaga</taxon>
    </lineage>
</organism>
<gene>
    <name evidence="3" type="ORF">EG028_07725</name>
</gene>
<dbReference type="InterPro" id="IPR013783">
    <property type="entry name" value="Ig-like_fold"/>
</dbReference>
<proteinExistence type="predicted"/>
<dbReference type="SUPFAM" id="SSF81296">
    <property type="entry name" value="E set domains"/>
    <property type="match status" value="1"/>
</dbReference>
<dbReference type="AlphaFoldDB" id="A0A3N4ME30"/>
<evidence type="ECO:0000256" key="1">
    <source>
        <dbReference type="SAM" id="SignalP"/>
    </source>
</evidence>
<evidence type="ECO:0000259" key="2">
    <source>
        <dbReference type="Pfam" id="PF18329"/>
    </source>
</evidence>
<dbReference type="InterPro" id="IPR014756">
    <property type="entry name" value="Ig_E-set"/>
</dbReference>
<evidence type="ECO:0000313" key="4">
    <source>
        <dbReference type="Proteomes" id="UP000279089"/>
    </source>
</evidence>
<dbReference type="Proteomes" id="UP000279089">
    <property type="component" value="Unassembled WGS sequence"/>
</dbReference>
<keyword evidence="1" id="KW-0732">Signal</keyword>
<keyword evidence="4" id="KW-1185">Reference proteome</keyword>
<reference evidence="4" key="1">
    <citation type="submission" date="2018-11" db="EMBL/GenBank/DDBJ databases">
        <title>Chitinophaga lutea sp.nov., isolate from arsenic contaminated soil.</title>
        <authorList>
            <person name="Zong Y."/>
        </authorList>
    </citation>
    <scope>NUCLEOTIDE SEQUENCE [LARGE SCALE GENOMIC DNA]</scope>
    <source>
        <strain evidence="4">YLT18</strain>
    </source>
</reference>
<dbReference type="EMBL" id="RMBX01000003">
    <property type="protein sequence ID" value="RPD42031.1"/>
    <property type="molecule type" value="Genomic_DNA"/>
</dbReference>
<dbReference type="RefSeq" id="WP_120515006.1">
    <property type="nucleotide sequence ID" value="NZ_QXZY01000002.1"/>
</dbReference>
<protein>
    <recommendedName>
        <fullName evidence="2">Surface glycan-binding protein B xyloglucan binding domain-containing protein</fullName>
    </recommendedName>
</protein>
<dbReference type="GO" id="GO:0030247">
    <property type="term" value="F:polysaccharide binding"/>
    <property type="evidence" value="ECO:0007669"/>
    <property type="project" value="InterPro"/>
</dbReference>
<dbReference type="InterPro" id="IPR040475">
    <property type="entry name" value="SGBP_B_XBD"/>
</dbReference>
<name>A0A3N4ME30_9BACT</name>
<feature type="chain" id="PRO_5018262813" description="Surface glycan-binding protein B xyloglucan binding domain-containing protein" evidence="1">
    <location>
        <begin position="21"/>
        <end position="407"/>
    </location>
</feature>
<feature type="domain" description="Surface glycan-binding protein B xyloglucan binding" evidence="2">
    <location>
        <begin position="211"/>
        <end position="405"/>
    </location>
</feature>
<dbReference type="Gene3D" id="2.60.40.10">
    <property type="entry name" value="Immunoglobulins"/>
    <property type="match status" value="2"/>
</dbReference>
<accession>A0A3N4ME30</accession>
<evidence type="ECO:0000313" key="3">
    <source>
        <dbReference type="EMBL" id="RPD42031.1"/>
    </source>
</evidence>
<feature type="signal peptide" evidence="1">
    <location>
        <begin position="1"/>
        <end position="20"/>
    </location>
</feature>
<sequence>MNKLQSIICILMLSLLWACSKDNSLGGPPSVRSVTLLDSASQDSAFTRALPGTQVLITGENLGGITDVTFNGLSAYFNPAYNTNTHLIITIPEEAPTEATNPDVPNQIHIVTTHGETHYSFVVDIPPPSIFAISNENALAGDSLIIVGSALWLIEKIQFPGGREVTDFNADIAGTRIGLIMPDLGNDTGRITIVAKYGSTTSMGPLNDHQSGNVISNFTNDGETGELPRFNWAWWGAERKSDATLFPGTRGQYLQCVFGGVGANDPAWWNGGRSGNFNEVPMFTDAVMTQQASNYALKFEMNTREPWTSAICVIRFGEQYAFRFTPHTLTTNSSFDTGNKWTTVTIFLSEFKTAADGVEGTGTGASSMGQLLKAGGIVPFGFRIISESKPIDVFNTAFDNFRIIKVN</sequence>
<dbReference type="OrthoDB" id="660167at2"/>
<comment type="caution">
    <text evidence="3">The sequence shown here is derived from an EMBL/GenBank/DDBJ whole genome shotgun (WGS) entry which is preliminary data.</text>
</comment>